<organism evidence="1 2">
    <name type="scientific">Sphingomonas glacialis</name>
    <dbReference type="NCBI Taxonomy" id="658225"/>
    <lineage>
        <taxon>Bacteria</taxon>
        <taxon>Pseudomonadati</taxon>
        <taxon>Pseudomonadota</taxon>
        <taxon>Alphaproteobacteria</taxon>
        <taxon>Sphingomonadales</taxon>
        <taxon>Sphingomonadaceae</taxon>
        <taxon>Sphingomonas</taxon>
    </lineage>
</organism>
<dbReference type="Proteomes" id="UP000319931">
    <property type="component" value="Unassembled WGS sequence"/>
</dbReference>
<dbReference type="EMBL" id="RCZC01000002">
    <property type="protein sequence ID" value="TPG54897.1"/>
    <property type="molecule type" value="Genomic_DNA"/>
</dbReference>
<gene>
    <name evidence="1" type="ORF">EAH76_09855</name>
</gene>
<evidence type="ECO:0000313" key="2">
    <source>
        <dbReference type="Proteomes" id="UP000319931"/>
    </source>
</evidence>
<keyword evidence="2" id="KW-1185">Reference proteome</keyword>
<evidence type="ECO:0000313" key="1">
    <source>
        <dbReference type="EMBL" id="TPG54897.1"/>
    </source>
</evidence>
<accession>A0A502FZ42</accession>
<name>A0A502FZ42_9SPHN</name>
<protein>
    <submittedName>
        <fullName evidence="1">Uncharacterized protein</fullName>
    </submittedName>
</protein>
<dbReference type="OrthoDB" id="7426880at2"/>
<sequence length="223" mass="23965">MRLWHTLFNRALLVVGVVLGTVVLAPEVLAFPHRQIIGDTVVYSEHPLPATLPHLLAKSDGLLKKSAIYGPGYGRRIFLTDGGWRWRVMALQSAGAFAFSSALGETIVVNCSDVARDVAFNGGSIAGARSLSGVIAHERTHGLIRARYGVTADIVYPAWLREGYCDLVAGGGSLSDRDAARLKAQHRTVPALLYYDGRKRVEAALRANGGSVDALFAAVLKED</sequence>
<reference evidence="1 2" key="1">
    <citation type="journal article" date="2019" name="Environ. Microbiol.">
        <title>Species interactions and distinct microbial communities in high Arctic permafrost affected cryosols are associated with the CH4 and CO2 gas fluxes.</title>
        <authorList>
            <person name="Altshuler I."/>
            <person name="Hamel J."/>
            <person name="Turney S."/>
            <person name="Magnuson E."/>
            <person name="Levesque R."/>
            <person name="Greer C."/>
            <person name="Whyte L.G."/>
        </authorList>
    </citation>
    <scope>NUCLEOTIDE SEQUENCE [LARGE SCALE GENOMIC DNA]</scope>
    <source>
        <strain evidence="1 2">E6.1</strain>
    </source>
</reference>
<proteinExistence type="predicted"/>
<dbReference type="AlphaFoldDB" id="A0A502FZ42"/>
<dbReference type="RefSeq" id="WP_140850038.1">
    <property type="nucleotide sequence ID" value="NZ_RCZC01000002.1"/>
</dbReference>
<comment type="caution">
    <text evidence="1">The sequence shown here is derived from an EMBL/GenBank/DDBJ whole genome shotgun (WGS) entry which is preliminary data.</text>
</comment>